<evidence type="ECO:0000313" key="2">
    <source>
        <dbReference type="EMBL" id="GFH29527.1"/>
    </source>
</evidence>
<evidence type="ECO:0008006" key="4">
    <source>
        <dbReference type="Google" id="ProtNLM"/>
    </source>
</evidence>
<dbReference type="EMBL" id="BLLF01004398">
    <property type="protein sequence ID" value="GFH29527.1"/>
    <property type="molecule type" value="Genomic_DNA"/>
</dbReference>
<evidence type="ECO:0000313" key="3">
    <source>
        <dbReference type="Proteomes" id="UP000485058"/>
    </source>
</evidence>
<sequence length="272" mass="29761">MDARGCDAVSPSLSTSEVPVASGAVHDTPGLMDNSSAGDGHAGQQLKGLLDLPAKPLDAILSQLDARSRLPVFRTSKLLATDLLRIVPRIKLTYPNRHDFLGQHHRELAPFLTEALQKRQHPELHLTLEPGCGLHTLEVDQCVVGQEQLDALLELTQITCLKVQGFSGLTSSRASADCSWRQLEAFFLDWVSAAYLPLHSLTHPLRLNTLAKGIEVKDIEELSVEVLAAAELNLCERNKAGLVLDGNLVHKDLVLSKATVDLLTEQYLNHRV</sequence>
<dbReference type="Proteomes" id="UP000485058">
    <property type="component" value="Unassembled WGS sequence"/>
</dbReference>
<gene>
    <name evidence="2" type="ORF">HaLaN_28204</name>
</gene>
<dbReference type="AlphaFoldDB" id="A0A6A0ACG6"/>
<feature type="region of interest" description="Disordered" evidence="1">
    <location>
        <begin position="1"/>
        <end position="44"/>
    </location>
</feature>
<reference evidence="2 3" key="1">
    <citation type="submission" date="2020-02" db="EMBL/GenBank/DDBJ databases">
        <title>Draft genome sequence of Haematococcus lacustris strain NIES-144.</title>
        <authorList>
            <person name="Morimoto D."/>
            <person name="Nakagawa S."/>
            <person name="Yoshida T."/>
            <person name="Sawayama S."/>
        </authorList>
    </citation>
    <scope>NUCLEOTIDE SEQUENCE [LARGE SCALE GENOMIC DNA]</scope>
    <source>
        <strain evidence="2 3">NIES-144</strain>
    </source>
</reference>
<keyword evidence="3" id="KW-1185">Reference proteome</keyword>
<proteinExistence type="predicted"/>
<accession>A0A6A0ACG6</accession>
<comment type="caution">
    <text evidence="2">The sequence shown here is derived from an EMBL/GenBank/DDBJ whole genome shotgun (WGS) entry which is preliminary data.</text>
</comment>
<organism evidence="2 3">
    <name type="scientific">Haematococcus lacustris</name>
    <name type="common">Green alga</name>
    <name type="synonym">Haematococcus pluvialis</name>
    <dbReference type="NCBI Taxonomy" id="44745"/>
    <lineage>
        <taxon>Eukaryota</taxon>
        <taxon>Viridiplantae</taxon>
        <taxon>Chlorophyta</taxon>
        <taxon>core chlorophytes</taxon>
        <taxon>Chlorophyceae</taxon>
        <taxon>CS clade</taxon>
        <taxon>Chlamydomonadales</taxon>
        <taxon>Haematococcaceae</taxon>
        <taxon>Haematococcus</taxon>
    </lineage>
</organism>
<name>A0A6A0ACG6_HAELA</name>
<protein>
    <recommendedName>
        <fullName evidence="4">F-box domain-containing protein</fullName>
    </recommendedName>
</protein>
<evidence type="ECO:0000256" key="1">
    <source>
        <dbReference type="SAM" id="MobiDB-lite"/>
    </source>
</evidence>